<dbReference type="EMBL" id="JABFCY010000027">
    <property type="protein sequence ID" value="NNU63462.1"/>
    <property type="molecule type" value="Genomic_DNA"/>
</dbReference>
<dbReference type="GO" id="GO:0015424">
    <property type="term" value="F:ABC-type amino acid transporter activity"/>
    <property type="evidence" value="ECO:0007669"/>
    <property type="project" value="InterPro"/>
</dbReference>
<dbReference type="GO" id="GO:0005524">
    <property type="term" value="F:ATP binding"/>
    <property type="evidence" value="ECO:0007669"/>
    <property type="project" value="UniProtKB-KW"/>
</dbReference>
<dbReference type="InterPro" id="IPR003593">
    <property type="entry name" value="AAA+_ATPase"/>
</dbReference>
<dbReference type="Gene3D" id="3.40.50.300">
    <property type="entry name" value="P-loop containing nucleotide triphosphate hydrolases"/>
    <property type="match status" value="1"/>
</dbReference>
<dbReference type="SUPFAM" id="SSF52540">
    <property type="entry name" value="P-loop containing nucleoside triphosphate hydrolases"/>
    <property type="match status" value="1"/>
</dbReference>
<dbReference type="PROSITE" id="PS50893">
    <property type="entry name" value="ABC_TRANSPORTER_2"/>
    <property type="match status" value="1"/>
</dbReference>
<dbReference type="PROSITE" id="PS00211">
    <property type="entry name" value="ABC_TRANSPORTER_1"/>
    <property type="match status" value="1"/>
</dbReference>
<evidence type="ECO:0000256" key="3">
    <source>
        <dbReference type="ARBA" id="ARBA00005417"/>
    </source>
</evidence>
<name>A0A849KZZ0_9HYPH</name>
<dbReference type="InterPro" id="IPR030679">
    <property type="entry name" value="ABC_ATPase_HisP-typ"/>
</dbReference>
<dbReference type="CDD" id="cd03262">
    <property type="entry name" value="ABC_HisP_GlnQ"/>
    <property type="match status" value="1"/>
</dbReference>
<protein>
    <submittedName>
        <fullName evidence="10">Amino acid ABC transporter ATP-binding protein</fullName>
    </submittedName>
</protein>
<keyword evidence="4" id="KW-0813">Transport</keyword>
<keyword evidence="6" id="KW-0547">Nucleotide-binding</keyword>
<evidence type="ECO:0000256" key="2">
    <source>
        <dbReference type="ARBA" id="ARBA00004533"/>
    </source>
</evidence>
<evidence type="ECO:0000256" key="8">
    <source>
        <dbReference type="ARBA" id="ARBA00023136"/>
    </source>
</evidence>
<dbReference type="AlphaFoldDB" id="A0A849KZZ0"/>
<dbReference type="GO" id="GO:0005886">
    <property type="term" value="C:plasma membrane"/>
    <property type="evidence" value="ECO:0007669"/>
    <property type="project" value="UniProtKB-SubCell"/>
</dbReference>
<dbReference type="Pfam" id="PF00005">
    <property type="entry name" value="ABC_tran"/>
    <property type="match status" value="1"/>
</dbReference>
<evidence type="ECO:0000313" key="10">
    <source>
        <dbReference type="EMBL" id="NNU63462.1"/>
    </source>
</evidence>
<evidence type="ECO:0000256" key="1">
    <source>
        <dbReference type="ARBA" id="ARBA00004202"/>
    </source>
</evidence>
<keyword evidence="11" id="KW-1185">Reference proteome</keyword>
<dbReference type="InterPro" id="IPR003439">
    <property type="entry name" value="ABC_transporter-like_ATP-bd"/>
</dbReference>
<evidence type="ECO:0000313" key="11">
    <source>
        <dbReference type="Proteomes" id="UP000574931"/>
    </source>
</evidence>
<dbReference type="InterPro" id="IPR017871">
    <property type="entry name" value="ABC_transporter-like_CS"/>
</dbReference>
<dbReference type="GO" id="GO:0016887">
    <property type="term" value="F:ATP hydrolysis activity"/>
    <property type="evidence" value="ECO:0007669"/>
    <property type="project" value="InterPro"/>
</dbReference>
<comment type="subcellular location">
    <subcellularLocation>
        <location evidence="2">Cell inner membrane</location>
    </subcellularLocation>
    <subcellularLocation>
        <location evidence="1">Cell membrane</location>
        <topology evidence="1">Peripheral membrane protein</topology>
    </subcellularLocation>
</comment>
<comment type="caution">
    <text evidence="10">The sequence shown here is derived from an EMBL/GenBank/DDBJ whole genome shotgun (WGS) entry which is preliminary data.</text>
</comment>
<accession>A0A849KZZ0</accession>
<dbReference type="InterPro" id="IPR027417">
    <property type="entry name" value="P-loop_NTPase"/>
</dbReference>
<dbReference type="InterPro" id="IPR050086">
    <property type="entry name" value="MetN_ABC_transporter-like"/>
</dbReference>
<evidence type="ECO:0000256" key="7">
    <source>
        <dbReference type="ARBA" id="ARBA00022840"/>
    </source>
</evidence>
<comment type="similarity">
    <text evidence="3">Belongs to the ABC transporter superfamily.</text>
</comment>
<feature type="domain" description="ABC transporter" evidence="9">
    <location>
        <begin position="14"/>
        <end position="255"/>
    </location>
</feature>
<evidence type="ECO:0000256" key="5">
    <source>
        <dbReference type="ARBA" id="ARBA00022475"/>
    </source>
</evidence>
<evidence type="ECO:0000259" key="9">
    <source>
        <dbReference type="PROSITE" id="PS50893"/>
    </source>
</evidence>
<reference evidence="10 11" key="1">
    <citation type="submission" date="2020-05" db="EMBL/GenBank/DDBJ databases">
        <title>Draft Genome Sequence of Ochrobactrum soli Isolated from Stable Fly Gut.</title>
        <authorList>
            <person name="Pileggi M.T."/>
            <person name="Vazhakkala L.J."/>
            <person name="Wong C.N."/>
        </authorList>
    </citation>
    <scope>NUCLEOTIDE SEQUENCE [LARGE SCALE GENOMIC DNA]</scope>
    <source>
        <strain evidence="10 11">MTP-C0764</strain>
    </source>
</reference>
<evidence type="ECO:0000256" key="6">
    <source>
        <dbReference type="ARBA" id="ARBA00022741"/>
    </source>
</evidence>
<sequence length="261" mass="28489">MAPVQDSGADDIVLSADNIIKRFGHHCVLNGVSVTARKSDVITLIGASGSGKSTFLRCLNLLETPDQGHIRCGGHAISIGEKSRLPSDASLAPFRAKIGMVFQSFNLWPHLTVIENVALSVRNVLGRTRPEANEIAAHYLVRVGLHDKKQAYPVLLSGGQQQRVAIARALAMEPNVLLLDEPTSALDPELVQEVLGVMRSLAEEGRTMILVTHEMAFAREISTEVVFLHAGKVEERGQATDVFSRPESERCRTFLNSILKH</sequence>
<organism evidence="10 11">
    <name type="scientific">Ochrobactrum soli</name>
    <dbReference type="NCBI Taxonomy" id="2448455"/>
    <lineage>
        <taxon>Bacteria</taxon>
        <taxon>Pseudomonadati</taxon>
        <taxon>Pseudomonadota</taxon>
        <taxon>Alphaproteobacteria</taxon>
        <taxon>Hyphomicrobiales</taxon>
        <taxon>Brucellaceae</taxon>
        <taxon>Brucella/Ochrobactrum group</taxon>
        <taxon>Ochrobactrum</taxon>
    </lineage>
</organism>
<keyword evidence="5" id="KW-1003">Cell membrane</keyword>
<dbReference type="Proteomes" id="UP000574931">
    <property type="component" value="Unassembled WGS sequence"/>
</dbReference>
<dbReference type="PANTHER" id="PTHR43166:SF35">
    <property type="entry name" value="L-CYSTINE IMPORT ATP-BINDING PROTEIN TCYN"/>
    <property type="match status" value="1"/>
</dbReference>
<dbReference type="SMART" id="SM00382">
    <property type="entry name" value="AAA"/>
    <property type="match status" value="1"/>
</dbReference>
<evidence type="ECO:0000256" key="4">
    <source>
        <dbReference type="ARBA" id="ARBA00022448"/>
    </source>
</evidence>
<dbReference type="PANTHER" id="PTHR43166">
    <property type="entry name" value="AMINO ACID IMPORT ATP-BINDING PROTEIN"/>
    <property type="match status" value="1"/>
</dbReference>
<dbReference type="PIRSF" id="PIRSF039085">
    <property type="entry name" value="ABC_ATPase_HisP"/>
    <property type="match status" value="1"/>
</dbReference>
<keyword evidence="8" id="KW-0472">Membrane</keyword>
<dbReference type="RefSeq" id="WP_171319785.1">
    <property type="nucleotide sequence ID" value="NZ_JABFCY010000027.1"/>
</dbReference>
<gene>
    <name evidence="10" type="ORF">HKX02_24850</name>
</gene>
<keyword evidence="7 10" id="KW-0067">ATP-binding</keyword>
<proteinExistence type="inferred from homology"/>